<accession>A0A6B2LXR6</accession>
<keyword evidence="2" id="KW-0175">Coiled coil</keyword>
<dbReference type="Proteomes" id="UP000478417">
    <property type="component" value="Unassembled WGS sequence"/>
</dbReference>
<evidence type="ECO:0000313" key="5">
    <source>
        <dbReference type="EMBL" id="NDV61408.1"/>
    </source>
</evidence>
<dbReference type="SMART" id="SM00244">
    <property type="entry name" value="PHB"/>
    <property type="match status" value="1"/>
</dbReference>
<evidence type="ECO:0000313" key="6">
    <source>
        <dbReference type="Proteomes" id="UP000478417"/>
    </source>
</evidence>
<evidence type="ECO:0000256" key="3">
    <source>
        <dbReference type="SAM" id="Phobius"/>
    </source>
</evidence>
<comment type="subcellular location">
    <subcellularLocation>
        <location evidence="1">Membrane</location>
        <topology evidence="1">Single-pass membrane protein</topology>
    </subcellularLocation>
</comment>
<evidence type="ECO:0000256" key="1">
    <source>
        <dbReference type="ARBA" id="ARBA00004167"/>
    </source>
</evidence>
<dbReference type="PANTHER" id="PTHR42911">
    <property type="entry name" value="MODULATOR OF FTSH PROTEASE HFLC"/>
    <property type="match status" value="1"/>
</dbReference>
<evidence type="ECO:0000259" key="4">
    <source>
        <dbReference type="SMART" id="SM00244"/>
    </source>
</evidence>
<feature type="transmembrane region" description="Helical" evidence="3">
    <location>
        <begin position="6"/>
        <end position="26"/>
    </location>
</feature>
<dbReference type="CDD" id="cd03401">
    <property type="entry name" value="SPFH_prohibitin"/>
    <property type="match status" value="1"/>
</dbReference>
<feature type="coiled-coil region" evidence="2">
    <location>
        <begin position="182"/>
        <end position="234"/>
    </location>
</feature>
<dbReference type="Gene3D" id="3.30.479.30">
    <property type="entry name" value="Band 7 domain"/>
    <property type="match status" value="1"/>
</dbReference>
<gene>
    <name evidence="5" type="ORF">G0Q06_02985</name>
</gene>
<sequence>MSKSNITLIVGIILVFLVVMFGTRFVKTIPAGHAGVATLFGEVVDQDYGSGLHFPVNPLYEWFLYDIREDTITEQAKVPSQDQLQTTIDVSVRFSINESLVSTTYQQFGSKERIVEKQLSPALRSILREAGKTIPRAEDFFLEETQAFLQDYLSTSLRADLEPKGLNIDRVLIRSIDLPPFIMRAIEAKKEREQEVEKQKAELERYRTEQQQKIAQATAEREAAEQQAEKVKVLADAQAYEIRQLNEAIAENPAYLQLRAMDALKEISKNPSSKIYFLNGDSPQPLPLMNIGDVLKTGK</sequence>
<organism evidence="5 6">
    <name type="scientific">Oceanipulchritudo coccoides</name>
    <dbReference type="NCBI Taxonomy" id="2706888"/>
    <lineage>
        <taxon>Bacteria</taxon>
        <taxon>Pseudomonadati</taxon>
        <taxon>Verrucomicrobiota</taxon>
        <taxon>Opitutia</taxon>
        <taxon>Puniceicoccales</taxon>
        <taxon>Oceanipulchritudinaceae</taxon>
        <taxon>Oceanipulchritudo</taxon>
    </lineage>
</organism>
<dbReference type="SUPFAM" id="SSF117892">
    <property type="entry name" value="Band 7/SPFH domain"/>
    <property type="match status" value="1"/>
</dbReference>
<reference evidence="5 6" key="1">
    <citation type="submission" date="2020-02" db="EMBL/GenBank/DDBJ databases">
        <title>Albibacoteraceae fam. nov., the first described family within the subdivision 4 Verrucomicrobia.</title>
        <authorList>
            <person name="Xi F."/>
        </authorList>
    </citation>
    <scope>NUCLEOTIDE SEQUENCE [LARGE SCALE GENOMIC DNA]</scope>
    <source>
        <strain evidence="5 6">CK1056</strain>
    </source>
</reference>
<comment type="caution">
    <text evidence="5">The sequence shown here is derived from an EMBL/GenBank/DDBJ whole genome shotgun (WGS) entry which is preliminary data.</text>
</comment>
<keyword evidence="6" id="KW-1185">Reference proteome</keyword>
<proteinExistence type="predicted"/>
<dbReference type="PANTHER" id="PTHR42911:SF2">
    <property type="entry name" value="PROHIBITIN FAMILY PROTEIN"/>
    <property type="match status" value="1"/>
</dbReference>
<protein>
    <submittedName>
        <fullName evidence="5">Prohibitin family protein</fullName>
    </submittedName>
</protein>
<dbReference type="InterPro" id="IPR036013">
    <property type="entry name" value="Band_7/SPFH_dom_sf"/>
</dbReference>
<dbReference type="AlphaFoldDB" id="A0A6B2LXR6"/>
<dbReference type="Pfam" id="PF01145">
    <property type="entry name" value="Band_7"/>
    <property type="match status" value="1"/>
</dbReference>
<dbReference type="RefSeq" id="WP_163962314.1">
    <property type="nucleotide sequence ID" value="NZ_JAAGNX010000001.1"/>
</dbReference>
<dbReference type="InterPro" id="IPR000163">
    <property type="entry name" value="Prohibitin"/>
</dbReference>
<keyword evidence="3" id="KW-0812">Transmembrane</keyword>
<name>A0A6B2LXR6_9BACT</name>
<feature type="domain" description="Band 7" evidence="4">
    <location>
        <begin position="24"/>
        <end position="190"/>
    </location>
</feature>
<keyword evidence="3" id="KW-1133">Transmembrane helix</keyword>
<dbReference type="EMBL" id="JAAGNX010000001">
    <property type="protein sequence ID" value="NDV61408.1"/>
    <property type="molecule type" value="Genomic_DNA"/>
</dbReference>
<dbReference type="InterPro" id="IPR001107">
    <property type="entry name" value="Band_7"/>
</dbReference>
<keyword evidence="3" id="KW-0472">Membrane</keyword>
<evidence type="ECO:0000256" key="2">
    <source>
        <dbReference type="SAM" id="Coils"/>
    </source>
</evidence>
<dbReference type="GO" id="GO:0016020">
    <property type="term" value="C:membrane"/>
    <property type="evidence" value="ECO:0007669"/>
    <property type="project" value="UniProtKB-SubCell"/>
</dbReference>